<keyword evidence="13" id="KW-1185">Reference proteome</keyword>
<sequence>MLVMTVIFFSLDSKIPSCIYTYIGCYKDGYDRTLQHTAAIWQDSLTNNWCIYTCHSKAYLYAGTEYGKECHCGNDNDRFNKRPEPECSIPCSGNNTEMCGGHFRLSIYKIDNCTVYTNGTITSTDIDNTTNSAIGKTATDVYSRLQIKNSTPQPVDKAMCSCPCQPIGRSVGVSELDEVVAKIKRELRIDNKNLSSYKRSKSSQTDTRTSSMFIGIIGGIVISTPILSIIIYNNKRNIVKQDMNAYDRRYLTFIFFIVILNLLILSVVEDFSKFKLEIPFFNSIQQIQTQDIYNCDEDQNLNTSIQRRELKSRGSNYPIVISMPYKINNKNICHGVPKVSTIVMVHTAPKHFTRRIVLRSKMLNATYYSPESIRVVFLLGLVKSEIIQKRIEDESETYGDIVQGYFLDTYRNLTNKGVMGYKWISEHCMNAEFVTKIDDDVYINFFKVFEEMFDLKKKKKFILCNKIGKHRMNIVRNKRSKWYVGDDEFKGIKRYPHTYCSGLVVFISTDLVPMLYQAAIGSPFVWVDDFYLFGILPSKVDGVVHIDLRTRLNFNLMKAVKCYTNYGTKCPHAVVYAAYHGNNGFEKLWTAIVKDRQQSIYGNYYMNLPGFSNPKIKPLSLY</sequence>
<evidence type="ECO:0000256" key="1">
    <source>
        <dbReference type="ARBA" id="ARBA00004323"/>
    </source>
</evidence>
<evidence type="ECO:0000256" key="9">
    <source>
        <dbReference type="ARBA" id="ARBA00023136"/>
    </source>
</evidence>
<dbReference type="GO" id="GO:0006493">
    <property type="term" value="P:protein O-linked glycosylation"/>
    <property type="evidence" value="ECO:0007669"/>
    <property type="project" value="TreeGrafter"/>
</dbReference>
<keyword evidence="6" id="KW-0735">Signal-anchor</keyword>
<feature type="domain" description="WSC" evidence="11">
    <location>
        <begin position="19"/>
        <end position="111"/>
    </location>
</feature>
<dbReference type="PANTHER" id="PTHR11214">
    <property type="entry name" value="BETA-1,3-N-ACETYLGLUCOSAMINYLTRANSFERASE"/>
    <property type="match status" value="1"/>
</dbReference>
<dbReference type="Gene3D" id="3.90.550.50">
    <property type="match status" value="1"/>
</dbReference>
<comment type="similarity">
    <text evidence="2">Belongs to the glycosyltransferase 31 family.</text>
</comment>
<comment type="subcellular location">
    <subcellularLocation>
        <location evidence="1">Golgi apparatus membrane</location>
        <topology evidence="1">Single-pass type II membrane protein</topology>
    </subcellularLocation>
</comment>
<keyword evidence="5 10" id="KW-0812">Transmembrane</keyword>
<feature type="transmembrane region" description="Helical" evidence="10">
    <location>
        <begin position="212"/>
        <end position="230"/>
    </location>
</feature>
<dbReference type="Proteomes" id="UP000596742">
    <property type="component" value="Unassembled WGS sequence"/>
</dbReference>
<evidence type="ECO:0000256" key="2">
    <source>
        <dbReference type="ARBA" id="ARBA00008661"/>
    </source>
</evidence>
<protein>
    <submittedName>
        <fullName evidence="12">Beta-1,3-galactosyltransferase 1</fullName>
        <ecNumber evidence="12">2.4.1.-</ecNumber>
    </submittedName>
</protein>
<evidence type="ECO:0000313" key="13">
    <source>
        <dbReference type="Proteomes" id="UP000596742"/>
    </source>
</evidence>
<keyword evidence="9 10" id="KW-0472">Membrane</keyword>
<dbReference type="PANTHER" id="PTHR11214:SF3">
    <property type="entry name" value="BETA-1,3-GALACTOSYLTRANSFERASE 6"/>
    <property type="match status" value="1"/>
</dbReference>
<dbReference type="GO" id="GO:0016758">
    <property type="term" value="F:hexosyltransferase activity"/>
    <property type="evidence" value="ECO:0007669"/>
    <property type="project" value="InterPro"/>
</dbReference>
<accession>A0A8B6CVX2</accession>
<evidence type="ECO:0000313" key="12">
    <source>
        <dbReference type="EMBL" id="VDI09956.1"/>
    </source>
</evidence>
<evidence type="ECO:0000256" key="10">
    <source>
        <dbReference type="SAM" id="Phobius"/>
    </source>
</evidence>
<reference evidence="12" key="1">
    <citation type="submission" date="2018-11" db="EMBL/GenBank/DDBJ databases">
        <authorList>
            <person name="Alioto T."/>
            <person name="Alioto T."/>
        </authorList>
    </citation>
    <scope>NUCLEOTIDE SEQUENCE</scope>
</reference>
<evidence type="ECO:0000256" key="7">
    <source>
        <dbReference type="ARBA" id="ARBA00022989"/>
    </source>
</evidence>
<dbReference type="PROSITE" id="PS51212">
    <property type="entry name" value="WSC"/>
    <property type="match status" value="1"/>
</dbReference>
<name>A0A8B6CVX2_MYTGA</name>
<comment type="caution">
    <text evidence="12">The sequence shown here is derived from an EMBL/GenBank/DDBJ whole genome shotgun (WGS) entry which is preliminary data.</text>
</comment>
<dbReference type="GO" id="GO:0000139">
    <property type="term" value="C:Golgi membrane"/>
    <property type="evidence" value="ECO:0007669"/>
    <property type="project" value="UniProtKB-SubCell"/>
</dbReference>
<organism evidence="12 13">
    <name type="scientific">Mytilus galloprovincialis</name>
    <name type="common">Mediterranean mussel</name>
    <dbReference type="NCBI Taxonomy" id="29158"/>
    <lineage>
        <taxon>Eukaryota</taxon>
        <taxon>Metazoa</taxon>
        <taxon>Spiralia</taxon>
        <taxon>Lophotrochozoa</taxon>
        <taxon>Mollusca</taxon>
        <taxon>Bivalvia</taxon>
        <taxon>Autobranchia</taxon>
        <taxon>Pteriomorphia</taxon>
        <taxon>Mytilida</taxon>
        <taxon>Mytiloidea</taxon>
        <taxon>Mytilidae</taxon>
        <taxon>Mytilinae</taxon>
        <taxon>Mytilus</taxon>
    </lineage>
</organism>
<dbReference type="Pfam" id="PF01822">
    <property type="entry name" value="WSC"/>
    <property type="match status" value="1"/>
</dbReference>
<keyword evidence="3 12" id="KW-0328">Glycosyltransferase</keyword>
<evidence type="ECO:0000256" key="3">
    <source>
        <dbReference type="ARBA" id="ARBA00022676"/>
    </source>
</evidence>
<dbReference type="InterPro" id="IPR002889">
    <property type="entry name" value="WSC_carb-bd"/>
</dbReference>
<keyword evidence="8" id="KW-0333">Golgi apparatus</keyword>
<dbReference type="EMBL" id="UYJE01002359">
    <property type="protein sequence ID" value="VDI09956.1"/>
    <property type="molecule type" value="Genomic_DNA"/>
</dbReference>
<dbReference type="EC" id="2.4.1.-" evidence="12"/>
<feature type="transmembrane region" description="Helical" evidence="10">
    <location>
        <begin position="250"/>
        <end position="268"/>
    </location>
</feature>
<dbReference type="SMART" id="SM00321">
    <property type="entry name" value="WSC"/>
    <property type="match status" value="1"/>
</dbReference>
<gene>
    <name evidence="12" type="ORF">MGAL_10B086244</name>
</gene>
<evidence type="ECO:0000256" key="6">
    <source>
        <dbReference type="ARBA" id="ARBA00022968"/>
    </source>
</evidence>
<dbReference type="AlphaFoldDB" id="A0A8B6CVX2"/>
<dbReference type="Pfam" id="PF01762">
    <property type="entry name" value="Galactosyl_T"/>
    <property type="match status" value="1"/>
</dbReference>
<keyword evidence="4 12" id="KW-0808">Transferase</keyword>
<dbReference type="InterPro" id="IPR002659">
    <property type="entry name" value="Glyco_trans_31"/>
</dbReference>
<evidence type="ECO:0000256" key="5">
    <source>
        <dbReference type="ARBA" id="ARBA00022692"/>
    </source>
</evidence>
<proteinExistence type="inferred from homology"/>
<evidence type="ECO:0000256" key="4">
    <source>
        <dbReference type="ARBA" id="ARBA00022679"/>
    </source>
</evidence>
<evidence type="ECO:0000256" key="8">
    <source>
        <dbReference type="ARBA" id="ARBA00023034"/>
    </source>
</evidence>
<evidence type="ECO:0000259" key="11">
    <source>
        <dbReference type="PROSITE" id="PS51212"/>
    </source>
</evidence>
<keyword evidence="7 10" id="KW-1133">Transmembrane helix</keyword>
<dbReference type="OrthoDB" id="6274240at2759"/>